<evidence type="ECO:0000256" key="4">
    <source>
        <dbReference type="ARBA" id="ARBA00022692"/>
    </source>
</evidence>
<dbReference type="CDD" id="cd06173">
    <property type="entry name" value="MFS_MefA_like"/>
    <property type="match status" value="1"/>
</dbReference>
<feature type="transmembrane region" description="Helical" evidence="7">
    <location>
        <begin position="360"/>
        <end position="382"/>
    </location>
</feature>
<feature type="transmembrane region" description="Helical" evidence="7">
    <location>
        <begin position="63"/>
        <end position="85"/>
    </location>
</feature>
<evidence type="ECO:0000313" key="10">
    <source>
        <dbReference type="Proteomes" id="UP000521922"/>
    </source>
</evidence>
<keyword evidence="3" id="KW-1003">Cell membrane</keyword>
<feature type="transmembrane region" description="Helical" evidence="7">
    <location>
        <begin position="302"/>
        <end position="319"/>
    </location>
</feature>
<dbReference type="InterPro" id="IPR011008">
    <property type="entry name" value="Dimeric_a/b-barrel"/>
</dbReference>
<dbReference type="AlphaFoldDB" id="A0A7Y9DLY0"/>
<evidence type="ECO:0000256" key="1">
    <source>
        <dbReference type="ARBA" id="ARBA00004651"/>
    </source>
</evidence>
<feature type="transmembrane region" description="Helical" evidence="7">
    <location>
        <begin position="28"/>
        <end position="51"/>
    </location>
</feature>
<evidence type="ECO:0000256" key="6">
    <source>
        <dbReference type="ARBA" id="ARBA00023136"/>
    </source>
</evidence>
<reference evidence="9 10" key="1">
    <citation type="submission" date="2020-07" db="EMBL/GenBank/DDBJ databases">
        <title>Sequencing the genomes of 1000 actinobacteria strains.</title>
        <authorList>
            <person name="Klenk H.-P."/>
        </authorList>
    </citation>
    <scope>NUCLEOTIDE SEQUENCE [LARGE SCALE GENOMIC DNA]</scope>
    <source>
        <strain evidence="9 10">DSM 7487</strain>
    </source>
</reference>
<dbReference type="GO" id="GO:0022857">
    <property type="term" value="F:transmembrane transporter activity"/>
    <property type="evidence" value="ECO:0007669"/>
    <property type="project" value="InterPro"/>
</dbReference>
<keyword evidence="2" id="KW-0813">Transport</keyword>
<proteinExistence type="predicted"/>
<evidence type="ECO:0000313" key="9">
    <source>
        <dbReference type="EMBL" id="NYD22993.1"/>
    </source>
</evidence>
<comment type="caution">
    <text evidence="9">The sequence shown here is derived from an EMBL/GenBank/DDBJ whole genome shotgun (WGS) entry which is preliminary data.</text>
</comment>
<dbReference type="PROSITE" id="PS50850">
    <property type="entry name" value="MFS"/>
    <property type="match status" value="1"/>
</dbReference>
<evidence type="ECO:0000259" key="8">
    <source>
        <dbReference type="PROSITE" id="PS50850"/>
    </source>
</evidence>
<feature type="transmembrane region" description="Helical" evidence="7">
    <location>
        <begin position="388"/>
        <end position="409"/>
    </location>
</feature>
<comment type="subcellular location">
    <subcellularLocation>
        <location evidence="1">Cell membrane</location>
        <topology evidence="1">Multi-pass membrane protein</topology>
    </subcellularLocation>
</comment>
<feature type="domain" description="Major facilitator superfamily (MFS) profile" evidence="8">
    <location>
        <begin position="25"/>
        <end position="414"/>
    </location>
</feature>
<dbReference type="PANTHER" id="PTHR23513:SF11">
    <property type="entry name" value="STAPHYLOFERRIN A TRANSPORTER"/>
    <property type="match status" value="1"/>
</dbReference>
<feature type="transmembrane region" description="Helical" evidence="7">
    <location>
        <begin position="325"/>
        <end position="348"/>
    </location>
</feature>
<dbReference type="GO" id="GO:0005886">
    <property type="term" value="C:plasma membrane"/>
    <property type="evidence" value="ECO:0007669"/>
    <property type="project" value="UniProtKB-SubCell"/>
</dbReference>
<protein>
    <submittedName>
        <fullName evidence="9">MFS family permease</fullName>
    </submittedName>
</protein>
<keyword evidence="5 7" id="KW-1133">Transmembrane helix</keyword>
<dbReference type="InterPro" id="IPR010290">
    <property type="entry name" value="TM_effector"/>
</dbReference>
<dbReference type="Gene3D" id="1.20.1250.20">
    <property type="entry name" value="MFS general substrate transporter like domains"/>
    <property type="match status" value="1"/>
</dbReference>
<dbReference type="Pfam" id="PF05977">
    <property type="entry name" value="MFS_3"/>
    <property type="match status" value="1"/>
</dbReference>
<dbReference type="RefSeq" id="WP_179752392.1">
    <property type="nucleotide sequence ID" value="NZ_BAAAGN010000001.1"/>
</dbReference>
<keyword evidence="6 7" id="KW-0472">Membrane</keyword>
<dbReference type="PANTHER" id="PTHR23513">
    <property type="entry name" value="INTEGRAL MEMBRANE EFFLUX PROTEIN-RELATED"/>
    <property type="match status" value="1"/>
</dbReference>
<keyword evidence="4 7" id="KW-0812">Transmembrane</keyword>
<feature type="transmembrane region" description="Helical" evidence="7">
    <location>
        <begin position="239"/>
        <end position="257"/>
    </location>
</feature>
<dbReference type="EMBL" id="JACCBB010000001">
    <property type="protein sequence ID" value="NYD22993.1"/>
    <property type="molecule type" value="Genomic_DNA"/>
</dbReference>
<gene>
    <name evidence="9" type="ORF">BJ968_002533</name>
</gene>
<evidence type="ECO:0000256" key="3">
    <source>
        <dbReference type="ARBA" id="ARBA00022475"/>
    </source>
</evidence>
<feature type="transmembrane region" description="Helical" evidence="7">
    <location>
        <begin position="180"/>
        <end position="203"/>
    </location>
</feature>
<evidence type="ECO:0000256" key="5">
    <source>
        <dbReference type="ARBA" id="ARBA00022989"/>
    </source>
</evidence>
<name>A0A7Y9DLY0_9ACTN</name>
<dbReference type="SUPFAM" id="SSF54909">
    <property type="entry name" value="Dimeric alpha+beta barrel"/>
    <property type="match status" value="1"/>
</dbReference>
<sequence>MTSAALGSDHPNTSASPWEPLRARAFRALWIASFVSNVGAWMQTVGAQWFLLDQHAGSTLVALVQSATSLPVFLLTLPAGVLAEFTNRRRMLLAVQSVQVLVTALLCLLTFGGHLTPTVLLLMTFLLGCGSAVQMPAYQALVPTLVPAGQVGAAASLSSLSVNLARAVGPAVAGLLVSRLGVGGLFALNGLTFAVFVVALVSARAAPGTGVRSGAHPRFVQGLQAGGRYVRHSPFVRRAVLRLVVFLVPANVLWALLPLVAQRRLGLGSAGYGLLLTAAGAGAVVGALLMPRLARALDPTARLVWSGAVFGVGMAVLGLGRSVPLAVVTLLPVGTAWIVVVAGLNSAVQASLPPWVRARALSIYQVVLFSATAASAAAWGLVAQRFGLPQAFCAAAVLLAAGSVSARWWRLREHPADAREVVDYWPSLEVGPVPAGAPGEPVVVEVRYEVAPDRWAQFLAAAGAVEESRRRTGALSWGLYRCVDEPGVLLEQFTVADWEDHLAQHRERLTRSDRQDQERLRALASRVDPARHLVHVPVR</sequence>
<dbReference type="InterPro" id="IPR020846">
    <property type="entry name" value="MFS_dom"/>
</dbReference>
<dbReference type="SUPFAM" id="SSF103473">
    <property type="entry name" value="MFS general substrate transporter"/>
    <property type="match status" value="1"/>
</dbReference>
<dbReference type="Proteomes" id="UP000521922">
    <property type="component" value="Unassembled WGS sequence"/>
</dbReference>
<keyword evidence="10" id="KW-1185">Reference proteome</keyword>
<organism evidence="9 10">
    <name type="scientific">Kineococcus aurantiacus</name>
    <dbReference type="NCBI Taxonomy" id="37633"/>
    <lineage>
        <taxon>Bacteria</taxon>
        <taxon>Bacillati</taxon>
        <taxon>Actinomycetota</taxon>
        <taxon>Actinomycetes</taxon>
        <taxon>Kineosporiales</taxon>
        <taxon>Kineosporiaceae</taxon>
        <taxon>Kineococcus</taxon>
    </lineage>
</organism>
<dbReference type="InterPro" id="IPR036259">
    <property type="entry name" value="MFS_trans_sf"/>
</dbReference>
<accession>A0A7Y9DLY0</accession>
<evidence type="ECO:0000256" key="2">
    <source>
        <dbReference type="ARBA" id="ARBA00022448"/>
    </source>
</evidence>
<evidence type="ECO:0000256" key="7">
    <source>
        <dbReference type="SAM" id="Phobius"/>
    </source>
</evidence>
<feature type="transmembrane region" description="Helical" evidence="7">
    <location>
        <begin position="269"/>
        <end position="290"/>
    </location>
</feature>